<evidence type="ECO:0000313" key="2">
    <source>
        <dbReference type="EMBL" id="CAB4364688.1"/>
    </source>
</evidence>
<sequence length="188" mass="20672">MKTGSFSAGAGDGGRPDDAAEVNVFGTGSFTGITLEGLIDPCVWYVPVHDPTGQIVDLRYVDANRAACDYNGVSREELLGRTLMELFPAHGHTGMLQRYIDVVESGEPLLLDDVVYETDERGHFLWMSPSVQRVLGWLPEQLIDTRAWALVDPDDLTRLETHSACATANRKSSFDARCEHSPQPTPHS</sequence>
<dbReference type="EMBL" id="CAEZYF010000018">
    <property type="protein sequence ID" value="CAB4734937.1"/>
    <property type="molecule type" value="Genomic_DNA"/>
</dbReference>
<dbReference type="EMBL" id="CAFAAV010000004">
    <property type="protein sequence ID" value="CAB4800664.1"/>
    <property type="molecule type" value="Genomic_DNA"/>
</dbReference>
<dbReference type="SUPFAM" id="SSF55785">
    <property type="entry name" value="PYP-like sensor domain (PAS domain)"/>
    <property type="match status" value="2"/>
</dbReference>
<dbReference type="AlphaFoldDB" id="A0A6J7JEI1"/>
<evidence type="ECO:0000313" key="3">
    <source>
        <dbReference type="EMBL" id="CAB4734937.1"/>
    </source>
</evidence>
<proteinExistence type="predicted"/>
<evidence type="ECO:0000313" key="6">
    <source>
        <dbReference type="EMBL" id="CAB4941616.1"/>
    </source>
</evidence>
<dbReference type="Pfam" id="PF08448">
    <property type="entry name" value="PAS_4"/>
    <property type="match status" value="2"/>
</dbReference>
<reference evidence="6" key="1">
    <citation type="submission" date="2020-05" db="EMBL/GenBank/DDBJ databases">
        <authorList>
            <person name="Chiriac C."/>
            <person name="Salcher M."/>
            <person name="Ghai R."/>
            <person name="Kavagutti S V."/>
        </authorList>
    </citation>
    <scope>NUCLEOTIDE SEQUENCE</scope>
</reference>
<evidence type="ECO:0000259" key="1">
    <source>
        <dbReference type="PROSITE" id="PS50112"/>
    </source>
</evidence>
<dbReference type="EMBL" id="CAFBOL010000020">
    <property type="protein sequence ID" value="CAB4984556.1"/>
    <property type="molecule type" value="Genomic_DNA"/>
</dbReference>
<gene>
    <name evidence="3" type="ORF">UFOPK2656_02455</name>
    <name evidence="4" type="ORF">UFOPK3099_00099</name>
    <name evidence="5" type="ORF">UFOPK3267_00468</name>
    <name evidence="6" type="ORF">UFOPK3651_02206</name>
    <name evidence="7" type="ORF">UFOPK3931_01037</name>
    <name evidence="2" type="ORF">UFOPK4189_02446</name>
</gene>
<dbReference type="InterPro" id="IPR035965">
    <property type="entry name" value="PAS-like_dom_sf"/>
</dbReference>
<organism evidence="6">
    <name type="scientific">freshwater metagenome</name>
    <dbReference type="NCBI Taxonomy" id="449393"/>
    <lineage>
        <taxon>unclassified sequences</taxon>
        <taxon>metagenomes</taxon>
        <taxon>ecological metagenomes</taxon>
    </lineage>
</organism>
<dbReference type="InterPro" id="IPR000014">
    <property type="entry name" value="PAS"/>
</dbReference>
<dbReference type="SMART" id="SM00091">
    <property type="entry name" value="PAS"/>
    <property type="match status" value="1"/>
</dbReference>
<dbReference type="Gene3D" id="3.30.450.20">
    <property type="entry name" value="PAS domain"/>
    <property type="match status" value="2"/>
</dbReference>
<protein>
    <submittedName>
        <fullName evidence="6">Unannotated protein</fullName>
    </submittedName>
</protein>
<dbReference type="EMBL" id="CAESGF010000016">
    <property type="protein sequence ID" value="CAB4364688.1"/>
    <property type="molecule type" value="Genomic_DNA"/>
</dbReference>
<accession>A0A6J7JEI1</accession>
<evidence type="ECO:0000313" key="7">
    <source>
        <dbReference type="EMBL" id="CAB4984556.1"/>
    </source>
</evidence>
<dbReference type="EMBL" id="CAFBIY010000016">
    <property type="protein sequence ID" value="CAB4847380.1"/>
    <property type="molecule type" value="Genomic_DNA"/>
</dbReference>
<dbReference type="CDD" id="cd00130">
    <property type="entry name" value="PAS"/>
    <property type="match status" value="2"/>
</dbReference>
<name>A0A6J7JEI1_9ZZZZ</name>
<dbReference type="PROSITE" id="PS50112">
    <property type="entry name" value="PAS"/>
    <property type="match status" value="1"/>
</dbReference>
<evidence type="ECO:0000313" key="4">
    <source>
        <dbReference type="EMBL" id="CAB4800664.1"/>
    </source>
</evidence>
<dbReference type="InterPro" id="IPR013656">
    <property type="entry name" value="PAS_4"/>
</dbReference>
<feature type="domain" description="PAS" evidence="1">
    <location>
        <begin position="95"/>
        <end position="160"/>
    </location>
</feature>
<evidence type="ECO:0000313" key="5">
    <source>
        <dbReference type="EMBL" id="CAB4847380.1"/>
    </source>
</evidence>
<dbReference type="EMBL" id="CAFBMT010000013">
    <property type="protein sequence ID" value="CAB4941616.1"/>
    <property type="molecule type" value="Genomic_DNA"/>
</dbReference>